<dbReference type="SUPFAM" id="SSF51735">
    <property type="entry name" value="NAD(P)-binding Rossmann-fold domains"/>
    <property type="match status" value="1"/>
</dbReference>
<accession>A0ABM7SAW2</accession>
<evidence type="ECO:0000256" key="1">
    <source>
        <dbReference type="ARBA" id="ARBA00022723"/>
    </source>
</evidence>
<evidence type="ECO:0000256" key="2">
    <source>
        <dbReference type="ARBA" id="ARBA00022833"/>
    </source>
</evidence>
<proteinExistence type="predicted"/>
<evidence type="ECO:0000256" key="3">
    <source>
        <dbReference type="ARBA" id="ARBA00023002"/>
    </source>
</evidence>
<organism evidence="5 6">
    <name type="scientific">Helicobacter gastrocanis</name>
    <dbReference type="NCBI Taxonomy" id="2849641"/>
    <lineage>
        <taxon>Bacteria</taxon>
        <taxon>Pseudomonadati</taxon>
        <taxon>Campylobacterota</taxon>
        <taxon>Epsilonproteobacteria</taxon>
        <taxon>Campylobacterales</taxon>
        <taxon>Helicobacteraceae</taxon>
        <taxon>Helicobacter</taxon>
    </lineage>
</organism>
<evidence type="ECO:0000259" key="4">
    <source>
        <dbReference type="Pfam" id="PF00107"/>
    </source>
</evidence>
<keyword evidence="3" id="KW-0560">Oxidoreductase</keyword>
<dbReference type="InterPro" id="IPR047109">
    <property type="entry name" value="CAD-like"/>
</dbReference>
<dbReference type="Gene3D" id="3.40.50.720">
    <property type="entry name" value="NAD(P)-binding Rossmann-like Domain"/>
    <property type="match status" value="1"/>
</dbReference>
<dbReference type="Pfam" id="PF00107">
    <property type="entry name" value="ADH_zinc_N"/>
    <property type="match status" value="1"/>
</dbReference>
<name>A0ABM7SAW2_9HELI</name>
<keyword evidence="1" id="KW-0479">Metal-binding</keyword>
<dbReference type="Proteomes" id="UP000826775">
    <property type="component" value="Chromosome"/>
</dbReference>
<sequence>MGIAGFGGLGHMGLKYALAMGAEVSVIGRSNAKREMALSMGAKHYYSDVKDAKGANLDLIISTIPTPTTWQTTWMCLPMGVSFCHCGLAPKGQPHHPQCR</sequence>
<gene>
    <name evidence="5" type="ORF">NHP190003_10530</name>
</gene>
<keyword evidence="2" id="KW-0862">Zinc</keyword>
<protein>
    <recommendedName>
        <fullName evidence="4">Alcohol dehydrogenase-like C-terminal domain-containing protein</fullName>
    </recommendedName>
</protein>
<dbReference type="RefSeq" id="WP_260320524.1">
    <property type="nucleotide sequence ID" value="NZ_AP024814.1"/>
</dbReference>
<feature type="domain" description="Alcohol dehydrogenase-like C-terminal" evidence="4">
    <location>
        <begin position="8"/>
        <end position="92"/>
    </location>
</feature>
<evidence type="ECO:0000313" key="6">
    <source>
        <dbReference type="Proteomes" id="UP000826775"/>
    </source>
</evidence>
<dbReference type="EMBL" id="AP024814">
    <property type="protein sequence ID" value="BCZ17771.1"/>
    <property type="molecule type" value="Genomic_DNA"/>
</dbReference>
<dbReference type="PANTHER" id="PTHR42683">
    <property type="entry name" value="ALDEHYDE REDUCTASE"/>
    <property type="match status" value="1"/>
</dbReference>
<dbReference type="InterPro" id="IPR013149">
    <property type="entry name" value="ADH-like_C"/>
</dbReference>
<dbReference type="InterPro" id="IPR036291">
    <property type="entry name" value="NAD(P)-bd_dom_sf"/>
</dbReference>
<evidence type="ECO:0000313" key="5">
    <source>
        <dbReference type="EMBL" id="BCZ17771.1"/>
    </source>
</evidence>
<keyword evidence="6" id="KW-1185">Reference proteome</keyword>
<reference evidence="5 6" key="1">
    <citation type="submission" date="2021-07" db="EMBL/GenBank/DDBJ databases">
        <title>Novel Helicobacter sp. Isolated from a dog.</title>
        <authorList>
            <person name="Rimbara E."/>
            <person name="Suzuki M."/>
        </authorList>
    </citation>
    <scope>NUCLEOTIDE SEQUENCE [LARGE SCALE GENOMIC DNA]</scope>
    <source>
        <strain evidence="6">NHP19-003</strain>
    </source>
</reference>